<dbReference type="InterPro" id="IPR053145">
    <property type="entry name" value="AB_hydrolase_Est10"/>
</dbReference>
<accession>A0A545TBB0</accession>
<dbReference type="Gene3D" id="3.40.50.1820">
    <property type="entry name" value="alpha/beta hydrolase"/>
    <property type="match status" value="1"/>
</dbReference>
<feature type="domain" description="Serine aminopeptidase S33" evidence="1">
    <location>
        <begin position="91"/>
        <end position="198"/>
    </location>
</feature>
<dbReference type="PANTHER" id="PTHR43265">
    <property type="entry name" value="ESTERASE ESTD"/>
    <property type="match status" value="1"/>
</dbReference>
<dbReference type="InterPro" id="IPR022742">
    <property type="entry name" value="Hydrolase_4"/>
</dbReference>
<proteinExistence type="predicted"/>
<keyword evidence="2" id="KW-0378">Hydrolase</keyword>
<dbReference type="InterPro" id="IPR029058">
    <property type="entry name" value="AB_hydrolase_fold"/>
</dbReference>
<dbReference type="RefSeq" id="WP_142905324.1">
    <property type="nucleotide sequence ID" value="NZ_ML660096.1"/>
</dbReference>
<dbReference type="OrthoDB" id="249225at2"/>
<dbReference type="EMBL" id="VHSG01000016">
    <property type="protein sequence ID" value="TQV74503.1"/>
    <property type="molecule type" value="Genomic_DNA"/>
</dbReference>
<dbReference type="Pfam" id="PF12146">
    <property type="entry name" value="Hydrolase_4"/>
    <property type="match status" value="1"/>
</dbReference>
<gene>
    <name evidence="2" type="ORF">FKG94_15915</name>
</gene>
<organism evidence="2 3">
    <name type="scientific">Exilibacterium tricleocarpae</name>
    <dbReference type="NCBI Taxonomy" id="2591008"/>
    <lineage>
        <taxon>Bacteria</taxon>
        <taxon>Pseudomonadati</taxon>
        <taxon>Pseudomonadota</taxon>
        <taxon>Gammaproteobacteria</taxon>
        <taxon>Cellvibrionales</taxon>
        <taxon>Cellvibrionaceae</taxon>
        <taxon>Exilibacterium</taxon>
    </lineage>
</organism>
<sequence>MKKFSFFTGIVMLVALCASSLGLLPRPQNPKKRPYRIKPVQFKGGGTDVILAGELTVPHGEGPFPATIMITGSGPQDRDETAVGHKPFLVLSDHLTRSGFAVLRYDDRGVGDSTGEFVSDGMWKPTMEDFAKDAAAAYHFLQGLPEVNQEKIGFVAHSEGGYIAPAAAELVPAAFMVLLAGAALPLLPDVILTQIADVTRAQGKPQKDIEHGQDLFKDITKILKTSVSTSDARSHIEARLKSHGATRTEIKANMEVWGSDWARYYANYNPLPALRQFKKPVLALFGDRDLQVSAVENAPVVESALSNPESEVIVFQNLNHLFQPSESGKVEEYVWINTTIDPIVLRKITDWLSARTRTDL</sequence>
<dbReference type="PANTHER" id="PTHR43265:SF1">
    <property type="entry name" value="ESTERASE ESTD"/>
    <property type="match status" value="1"/>
</dbReference>
<evidence type="ECO:0000313" key="2">
    <source>
        <dbReference type="EMBL" id="TQV74503.1"/>
    </source>
</evidence>
<name>A0A545TBB0_9GAMM</name>
<keyword evidence="3" id="KW-1185">Reference proteome</keyword>
<reference evidence="2 3" key="1">
    <citation type="submission" date="2019-06" db="EMBL/GenBank/DDBJ databases">
        <title>Whole genome sequence for Cellvibrionaceae sp. R142.</title>
        <authorList>
            <person name="Wang G."/>
        </authorList>
    </citation>
    <scope>NUCLEOTIDE SEQUENCE [LARGE SCALE GENOMIC DNA]</scope>
    <source>
        <strain evidence="2 3">R142</strain>
    </source>
</reference>
<protein>
    <submittedName>
        <fullName evidence="2">Alpha/beta hydrolase</fullName>
    </submittedName>
</protein>
<evidence type="ECO:0000313" key="3">
    <source>
        <dbReference type="Proteomes" id="UP000319732"/>
    </source>
</evidence>
<evidence type="ECO:0000259" key="1">
    <source>
        <dbReference type="Pfam" id="PF12146"/>
    </source>
</evidence>
<comment type="caution">
    <text evidence="2">The sequence shown here is derived from an EMBL/GenBank/DDBJ whole genome shotgun (WGS) entry which is preliminary data.</text>
</comment>
<dbReference type="AlphaFoldDB" id="A0A545TBB0"/>
<dbReference type="SUPFAM" id="SSF53474">
    <property type="entry name" value="alpha/beta-Hydrolases"/>
    <property type="match status" value="1"/>
</dbReference>
<dbReference type="Proteomes" id="UP000319732">
    <property type="component" value="Unassembled WGS sequence"/>
</dbReference>
<dbReference type="GO" id="GO:0052689">
    <property type="term" value="F:carboxylic ester hydrolase activity"/>
    <property type="evidence" value="ECO:0007669"/>
    <property type="project" value="TreeGrafter"/>
</dbReference>